<evidence type="ECO:0000313" key="3">
    <source>
        <dbReference type="Proteomes" id="UP000703661"/>
    </source>
</evidence>
<feature type="non-terminal residue" evidence="2">
    <location>
        <position position="1140"/>
    </location>
</feature>
<dbReference type="InterPro" id="IPR056251">
    <property type="entry name" value="Arm_rpt_dom"/>
</dbReference>
<proteinExistence type="predicted"/>
<keyword evidence="3" id="KW-1185">Reference proteome</keyword>
<dbReference type="EMBL" id="JAAAID010001239">
    <property type="protein sequence ID" value="KAG0010930.1"/>
    <property type="molecule type" value="Genomic_DNA"/>
</dbReference>
<evidence type="ECO:0000313" key="2">
    <source>
        <dbReference type="EMBL" id="KAG0010930.1"/>
    </source>
</evidence>
<sequence>MFRNILSSPSNGLPLKDVISLANRRLDDARDAKTPAKALLLCGDAKALIKDAESIVNKSVGDQTFNADIANAYYEHGKLLEELGQHSKAQKSYIKAEKWGYLHVANHHSDPSQLAGPDAHTLGSFISPIALSAKPTTATAISQGMSDLSIAHVIRDHVDDEAPSKTKDQTTRGDTARAVQMIFVRDVAPSVAKFNLPEIGARITSTSQLAYCISLLHHSLESKEGFDRSESDWLKAIESDQDEQRRLRSMAVDIIRAFIRDELKTPDVVSEAVSLAAVLEQDEFQKLLRVFVDGIDQSLLLEVHLLEGLAYLMKNSLPESFDVDDLVKILELLSIRLKGVHQQSTQHTYQLALTVSRVLDSMVDSQVKGIKRKQLHEPLSQYLKNLQQSSDPRLVYQAAYAYQALQYIPDGQTILQTMLRRTGKVVIGISGVVSAVKALDLERFIDGLQDIQEGLKGAGEVISMVGNASENAMTSAENGQNLLESLKGRLSFTHKSAWYPALRGLDALLQEGRVAEFERLVRESVCRRDPAFQLGVCQRLGELAINTLWDTNTRQCAVSFLGEMYANDVLWGWHTSVKQLVLRILSKLTEFTEGDVANHAEEILQGLMQEKQHPDILLVTPPILRGSRLLDCVQNKPDVKTPLLQLKQERLKEVHDLYIFPRARASSGATETFDLTSKVREFLSSSKKVFLILGYSGAGKSTFNRALEIDLWHKYGKTDERIPLFIHLPSIEKLERDLIGERLRKANFTEKQIRELKAHHEFILICDGYDECPQARNLYTSNQLNQPGEWRAQMVISCRAEYTGADYKNHFQPTDRNNRENSDLFQEAILLPFNKDQIHDYIDQYVILRKLLWKAEDYRRALEQIPNLQDLVTNPFLLRLALDVLPQLLETNSEFSKERITRIKLYDEFVAQWIERGRKRLLEKDLSPRDKEAFRILLDSNFNQLGIIYLKDLATEIYNENEESRDNKTWKKSFFDNNDGKNLLREAIPLVRDNDQYQFMHKSVLEYGLSLAVFDPNTYAENTNLWPRSFRRGSASSVLSFEASDLKEDTATAIEQSLLVSPFGKKNLVDESSILQFLGERSQQQPLFREQLLAVIERSKTDKTVRIAAANAITVLVKAGVQFIGADLRGIKIPRADLRY</sequence>
<comment type="caution">
    <text evidence="2">The sequence shown here is derived from an EMBL/GenBank/DDBJ whole genome shotgun (WGS) entry which is preliminary data.</text>
</comment>
<reference evidence="2" key="1">
    <citation type="journal article" date="2020" name="Fungal Divers.">
        <title>Resolving the Mortierellaceae phylogeny through synthesis of multi-gene phylogenetics and phylogenomics.</title>
        <authorList>
            <person name="Vandepol N."/>
            <person name="Liber J."/>
            <person name="Desiro A."/>
            <person name="Na H."/>
            <person name="Kennedy M."/>
            <person name="Barry K."/>
            <person name="Grigoriev I.V."/>
            <person name="Miller A.N."/>
            <person name="O'Donnell K."/>
            <person name="Stajich J.E."/>
            <person name="Bonito G."/>
        </authorList>
    </citation>
    <scope>NUCLEOTIDE SEQUENCE</scope>
    <source>
        <strain evidence="2">NRRL 2769</strain>
    </source>
</reference>
<dbReference type="InterPro" id="IPR027417">
    <property type="entry name" value="P-loop_NTPase"/>
</dbReference>
<accession>A0A9P6SY59</accession>
<evidence type="ECO:0000259" key="1">
    <source>
        <dbReference type="Pfam" id="PF23948"/>
    </source>
</evidence>
<organism evidence="2 3">
    <name type="scientific">Entomortierella chlamydospora</name>
    <dbReference type="NCBI Taxonomy" id="101097"/>
    <lineage>
        <taxon>Eukaryota</taxon>
        <taxon>Fungi</taxon>
        <taxon>Fungi incertae sedis</taxon>
        <taxon>Mucoromycota</taxon>
        <taxon>Mortierellomycotina</taxon>
        <taxon>Mortierellomycetes</taxon>
        <taxon>Mortierellales</taxon>
        <taxon>Mortierellaceae</taxon>
        <taxon>Entomortierella</taxon>
    </lineage>
</organism>
<protein>
    <recommendedName>
        <fullName evidence="1">Arm-like repeat domain-containing protein</fullName>
    </recommendedName>
</protein>
<dbReference type="AlphaFoldDB" id="A0A9P6SY59"/>
<dbReference type="SUPFAM" id="SSF48371">
    <property type="entry name" value="ARM repeat"/>
    <property type="match status" value="1"/>
</dbReference>
<dbReference type="InterPro" id="IPR016024">
    <property type="entry name" value="ARM-type_fold"/>
</dbReference>
<name>A0A9P6SY59_9FUNG</name>
<gene>
    <name evidence="2" type="ORF">BGZ80_001071</name>
</gene>
<dbReference type="Pfam" id="PF23948">
    <property type="entry name" value="ARM_5"/>
    <property type="match status" value="1"/>
</dbReference>
<dbReference type="Gene3D" id="3.40.50.300">
    <property type="entry name" value="P-loop containing nucleotide triphosphate hydrolases"/>
    <property type="match status" value="1"/>
</dbReference>
<feature type="domain" description="Arm-like repeat" evidence="1">
    <location>
        <begin position="235"/>
        <end position="592"/>
    </location>
</feature>
<dbReference type="Proteomes" id="UP000703661">
    <property type="component" value="Unassembled WGS sequence"/>
</dbReference>
<dbReference type="SUPFAM" id="SSF52540">
    <property type="entry name" value="P-loop containing nucleoside triphosphate hydrolases"/>
    <property type="match status" value="1"/>
</dbReference>